<sequence>MNLPPEIECSTELAHLEQLLMYEYHGLEIHQQREAGRCFSEAIRLLNADEDLITRLGRLWPRVEDVFCGSLALRSRTEQLTAAGLFSQAESEVEAAYEIATEAVEAIRAFRHRLHEEVRS</sequence>
<accession>A0A366HSL7</accession>
<evidence type="ECO:0000313" key="2">
    <source>
        <dbReference type="Proteomes" id="UP000253426"/>
    </source>
</evidence>
<dbReference type="RefSeq" id="WP_113957638.1">
    <property type="nucleotide sequence ID" value="NZ_QNRR01000002.1"/>
</dbReference>
<gene>
    <name evidence="1" type="ORF">DES53_102484</name>
</gene>
<dbReference type="EMBL" id="QNRR01000002">
    <property type="protein sequence ID" value="RBP46098.1"/>
    <property type="molecule type" value="Genomic_DNA"/>
</dbReference>
<comment type="caution">
    <text evidence="1">The sequence shown here is derived from an EMBL/GenBank/DDBJ whole genome shotgun (WGS) entry which is preliminary data.</text>
</comment>
<keyword evidence="2" id="KW-1185">Reference proteome</keyword>
<proteinExistence type="predicted"/>
<name>A0A366HSL7_9BACT</name>
<dbReference type="Proteomes" id="UP000253426">
    <property type="component" value="Unassembled WGS sequence"/>
</dbReference>
<evidence type="ECO:0000313" key="1">
    <source>
        <dbReference type="EMBL" id="RBP46098.1"/>
    </source>
</evidence>
<protein>
    <submittedName>
        <fullName evidence="1">Uncharacterized protein</fullName>
    </submittedName>
</protein>
<dbReference type="AlphaFoldDB" id="A0A366HSL7"/>
<reference evidence="1 2" key="1">
    <citation type="submission" date="2018-06" db="EMBL/GenBank/DDBJ databases">
        <title>Genomic Encyclopedia of Type Strains, Phase IV (KMG-IV): sequencing the most valuable type-strain genomes for metagenomic binning, comparative biology and taxonomic classification.</title>
        <authorList>
            <person name="Goeker M."/>
        </authorList>
    </citation>
    <scope>NUCLEOTIDE SEQUENCE [LARGE SCALE GENOMIC DNA]</scope>
    <source>
        <strain evidence="1 2">DSM 25532</strain>
    </source>
</reference>
<organism evidence="1 2">
    <name type="scientific">Roseimicrobium gellanilyticum</name>
    <dbReference type="NCBI Taxonomy" id="748857"/>
    <lineage>
        <taxon>Bacteria</taxon>
        <taxon>Pseudomonadati</taxon>
        <taxon>Verrucomicrobiota</taxon>
        <taxon>Verrucomicrobiia</taxon>
        <taxon>Verrucomicrobiales</taxon>
        <taxon>Verrucomicrobiaceae</taxon>
        <taxon>Roseimicrobium</taxon>
    </lineage>
</organism>